<sequence>MALYTHDLEALVAEVEKHPLLYDPAHREQRDAFKRSQAWKAIGKAMNATPSTCKRQWRSVRDRFVREERLCRVSAQPESEAERHAKWTLYKHLGFLARVYKTRPHDKSALGHDAGSKKNFVRGGRLGPSQFVRSSVQPVQAVQLMQSSAGDKGAEAADYDTGSECVILHPDVITQSVLLSMVNVPSPDEIIIPDQPSSMDVQDSTNNCVTTSGREQTSESAQREQAGTAFDHVTVKEEPLSCVTSEEETASGGTLHGDGAAAATVADEETSRPTPRHASPGPRQAAPRRKRKSNPVAKSTLERSRRADGSDGDDTDVVGSTNALLHHLVRATERVRVAADATMTCRLPHLDAGDSDTMFLLSLRERLRSFGPRERSLALVKIQEVLHEIEFGTAAR</sequence>
<evidence type="ECO:0000313" key="5">
    <source>
        <dbReference type="EMBL" id="MAA19736.1"/>
    </source>
</evidence>
<dbReference type="GO" id="GO:0003677">
    <property type="term" value="F:DNA binding"/>
    <property type="evidence" value="ECO:0007669"/>
    <property type="project" value="InterPro"/>
</dbReference>
<keyword evidence="1" id="KW-0539">Nucleus</keyword>
<accession>A0A224YQ70</accession>
<organism evidence="5">
    <name type="scientific">Rhipicephalus zambeziensis</name>
    <dbReference type="NCBI Taxonomy" id="60191"/>
    <lineage>
        <taxon>Eukaryota</taxon>
        <taxon>Metazoa</taxon>
        <taxon>Ecdysozoa</taxon>
        <taxon>Arthropoda</taxon>
        <taxon>Chelicerata</taxon>
        <taxon>Arachnida</taxon>
        <taxon>Acari</taxon>
        <taxon>Parasitiformes</taxon>
        <taxon>Ixodida</taxon>
        <taxon>Ixodoidea</taxon>
        <taxon>Ixodidae</taxon>
        <taxon>Rhipicephalinae</taxon>
        <taxon>Rhipicephalus</taxon>
        <taxon>Rhipicephalus</taxon>
    </lineage>
</organism>
<dbReference type="PROSITE" id="PS51031">
    <property type="entry name" value="BESS"/>
    <property type="match status" value="1"/>
</dbReference>
<feature type="region of interest" description="Disordered" evidence="2">
    <location>
        <begin position="192"/>
        <end position="317"/>
    </location>
</feature>
<dbReference type="PANTHER" id="PTHR12243">
    <property type="entry name" value="MADF DOMAIN TRANSCRIPTION FACTOR"/>
    <property type="match status" value="1"/>
</dbReference>
<feature type="domain" description="BESS" evidence="4">
    <location>
        <begin position="353"/>
        <end position="392"/>
    </location>
</feature>
<dbReference type="EMBL" id="GFPF01008590">
    <property type="protein sequence ID" value="MAA19736.1"/>
    <property type="molecule type" value="Transcribed_RNA"/>
</dbReference>
<evidence type="ECO:0000256" key="1">
    <source>
        <dbReference type="PROSITE-ProRule" id="PRU00371"/>
    </source>
</evidence>
<reference evidence="5" key="1">
    <citation type="journal article" date="2017" name="Parasit. Vectors">
        <title>Sialotranscriptomics of Rhipicephalus zambeziensis reveals intricate expression profiles of secretory proteins and suggests tight temporal transcriptional regulation during blood-feeding.</title>
        <authorList>
            <person name="de Castro M.H."/>
            <person name="de Klerk D."/>
            <person name="Pienaar R."/>
            <person name="Rees D.J.G."/>
            <person name="Mans B.J."/>
        </authorList>
    </citation>
    <scope>NUCLEOTIDE SEQUENCE</scope>
    <source>
        <tissue evidence="5">Salivary glands</tissue>
    </source>
</reference>
<dbReference type="SMART" id="SM00595">
    <property type="entry name" value="MADF"/>
    <property type="match status" value="1"/>
</dbReference>
<feature type="compositionally biased region" description="Polar residues" evidence="2">
    <location>
        <begin position="195"/>
        <end position="225"/>
    </location>
</feature>
<proteinExistence type="predicted"/>
<evidence type="ECO:0000256" key="2">
    <source>
        <dbReference type="SAM" id="MobiDB-lite"/>
    </source>
</evidence>
<dbReference type="InterPro" id="IPR004210">
    <property type="entry name" value="BESS_motif"/>
</dbReference>
<dbReference type="Pfam" id="PF10545">
    <property type="entry name" value="MADF_DNA_bdg"/>
    <property type="match status" value="1"/>
</dbReference>
<feature type="compositionally biased region" description="Basic and acidic residues" evidence="2">
    <location>
        <begin position="300"/>
        <end position="309"/>
    </location>
</feature>
<evidence type="ECO:0000259" key="4">
    <source>
        <dbReference type="PROSITE" id="PS51031"/>
    </source>
</evidence>
<feature type="domain" description="MADF" evidence="3">
    <location>
        <begin position="10"/>
        <end position="101"/>
    </location>
</feature>
<dbReference type="PROSITE" id="PS51029">
    <property type="entry name" value="MADF"/>
    <property type="match status" value="1"/>
</dbReference>
<evidence type="ECO:0000259" key="3">
    <source>
        <dbReference type="PROSITE" id="PS51029"/>
    </source>
</evidence>
<protein>
    <submittedName>
        <fullName evidence="5">Protein containing MADF and GT1 domain</fullName>
    </submittedName>
</protein>
<dbReference type="InterPro" id="IPR039353">
    <property type="entry name" value="TF_Adf1"/>
</dbReference>
<dbReference type="GO" id="GO:0005634">
    <property type="term" value="C:nucleus"/>
    <property type="evidence" value="ECO:0007669"/>
    <property type="project" value="UniProtKB-SubCell"/>
</dbReference>
<dbReference type="InterPro" id="IPR006578">
    <property type="entry name" value="MADF-dom"/>
</dbReference>
<dbReference type="PANTHER" id="PTHR12243:SF67">
    <property type="entry name" value="COREPRESSOR OF PANGOLIN, ISOFORM A-RELATED"/>
    <property type="match status" value="1"/>
</dbReference>
<comment type="subcellular location">
    <subcellularLocation>
        <location evidence="1">Nucleus</location>
    </subcellularLocation>
</comment>
<name>A0A224YQ70_9ACAR</name>
<dbReference type="AlphaFoldDB" id="A0A224YQ70"/>